<name>A0AAP3DKH5_BRELA</name>
<dbReference type="PANTHER" id="PTHR30313">
    <property type="entry name" value="DNA PRIMASE"/>
    <property type="match status" value="1"/>
</dbReference>
<keyword evidence="4" id="KW-0808">Transferase</keyword>
<dbReference type="Proteomes" id="UP001077662">
    <property type="component" value="Unassembled WGS sequence"/>
</dbReference>
<dbReference type="Pfam" id="PF01807">
    <property type="entry name" value="Zn_ribbon_DnaG"/>
    <property type="match status" value="1"/>
</dbReference>
<dbReference type="Gene3D" id="3.90.580.10">
    <property type="entry name" value="Zinc finger, CHC2-type domain"/>
    <property type="match status" value="1"/>
</dbReference>
<dbReference type="GO" id="GO:0005737">
    <property type="term" value="C:cytoplasm"/>
    <property type="evidence" value="ECO:0007669"/>
    <property type="project" value="TreeGrafter"/>
</dbReference>
<keyword evidence="3" id="KW-0639">Primosome</keyword>
<dbReference type="GO" id="GO:0008270">
    <property type="term" value="F:zinc ion binding"/>
    <property type="evidence" value="ECO:0007669"/>
    <property type="project" value="UniProtKB-KW"/>
</dbReference>
<keyword evidence="7" id="KW-0479">Metal-binding</keyword>
<dbReference type="RefSeq" id="WP_258434644.1">
    <property type="nucleotide sequence ID" value="NZ_JANSGW010000041.1"/>
</dbReference>
<evidence type="ECO:0000256" key="6">
    <source>
        <dbReference type="ARBA" id="ARBA00022705"/>
    </source>
</evidence>
<dbReference type="GO" id="GO:0000428">
    <property type="term" value="C:DNA-directed RNA polymerase complex"/>
    <property type="evidence" value="ECO:0007669"/>
    <property type="project" value="UniProtKB-KW"/>
</dbReference>
<evidence type="ECO:0000313" key="14">
    <source>
        <dbReference type="EMBL" id="MCZ0809677.1"/>
    </source>
</evidence>
<dbReference type="InterPro" id="IPR050219">
    <property type="entry name" value="DnaG_primase"/>
</dbReference>
<dbReference type="SUPFAM" id="SSF57783">
    <property type="entry name" value="Zinc beta-ribbon"/>
    <property type="match status" value="1"/>
</dbReference>
<evidence type="ECO:0000256" key="10">
    <source>
        <dbReference type="ARBA" id="ARBA00022842"/>
    </source>
</evidence>
<reference evidence="14" key="1">
    <citation type="submission" date="2022-09" db="EMBL/GenBank/DDBJ databases">
        <title>Genome analysis and characterization of larvicidal activity of Brevibacillus strains.</title>
        <authorList>
            <person name="Patrusheva E.V."/>
            <person name="Izotova A.O."/>
            <person name="Toshchakov S.V."/>
            <person name="Sineoky S.P."/>
        </authorList>
    </citation>
    <scope>NUCLEOTIDE SEQUENCE</scope>
    <source>
        <strain evidence="14">VKPM_B-13247</strain>
    </source>
</reference>
<dbReference type="GO" id="GO:0003677">
    <property type="term" value="F:DNA binding"/>
    <property type="evidence" value="ECO:0007669"/>
    <property type="project" value="UniProtKB-KW"/>
</dbReference>
<sequence length="449" mass="51929">MRDQLSVEDVKMNVDILDVIQEYVILRKSGRNYVGLCPFHSEKTGSFNVNQQEQFFKCFGCGEGGDVFTFLMKITSEPFGVVLKMLRERQENGIQRVTEGSIKKSTKKLPDKELHQISTPLAQNLVLLDKHKTHLMSPNRGMSEKEIEIRGYRSFPDKPWQPFSKMKKMNYEGFPGAYLVQVERDGKLHEYWSLTKYPGGGILIPFFNEYGYIVGWQIRLDEIPKKAAIKTDYRDKFSAYIENNEMKVTWLNKIIAAFPINELRKNEYKSIITMMGGNEKTTIGQVSITDGNKYLWLTSGNKYKGTEAGNPLPVHVSVPCEWQQKRTPGVLQRAQRAWITEGPFKSDISSERIGEVFLGVPGIQSWKYCMEIISNMGIEEIVLAFDMDIADYKKEELRNSIKNFKEELYKLFQIKKCEVALWNKEQHGKGIDDILIRGFYPEVRTLFER</sequence>
<evidence type="ECO:0000259" key="13">
    <source>
        <dbReference type="SMART" id="SM00400"/>
    </source>
</evidence>
<evidence type="ECO:0000256" key="8">
    <source>
        <dbReference type="ARBA" id="ARBA00022771"/>
    </source>
</evidence>
<dbReference type="PANTHER" id="PTHR30313:SF2">
    <property type="entry name" value="DNA PRIMASE"/>
    <property type="match status" value="1"/>
</dbReference>
<evidence type="ECO:0000256" key="11">
    <source>
        <dbReference type="ARBA" id="ARBA00023125"/>
    </source>
</evidence>
<keyword evidence="8" id="KW-0863">Zinc-finger</keyword>
<dbReference type="InterPro" id="IPR036977">
    <property type="entry name" value="DNA_primase_Znf_CHC2"/>
</dbReference>
<dbReference type="GO" id="GO:1990077">
    <property type="term" value="C:primosome complex"/>
    <property type="evidence" value="ECO:0007669"/>
    <property type="project" value="UniProtKB-KW"/>
</dbReference>
<dbReference type="Pfam" id="PF12965">
    <property type="entry name" value="DUF3854"/>
    <property type="match status" value="1"/>
</dbReference>
<gene>
    <name evidence="14" type="ORF">O0554_22710</name>
</gene>
<dbReference type="GO" id="GO:0003899">
    <property type="term" value="F:DNA-directed RNA polymerase activity"/>
    <property type="evidence" value="ECO:0007669"/>
    <property type="project" value="InterPro"/>
</dbReference>
<evidence type="ECO:0000256" key="5">
    <source>
        <dbReference type="ARBA" id="ARBA00022695"/>
    </source>
</evidence>
<keyword evidence="2" id="KW-0240">DNA-directed RNA polymerase</keyword>
<accession>A0AAP3DKH5</accession>
<dbReference type="InterPro" id="IPR024385">
    <property type="entry name" value="DUF3854"/>
</dbReference>
<dbReference type="SMART" id="SM00400">
    <property type="entry name" value="ZnF_CHCC"/>
    <property type="match status" value="1"/>
</dbReference>
<evidence type="ECO:0000256" key="7">
    <source>
        <dbReference type="ARBA" id="ARBA00022723"/>
    </source>
</evidence>
<proteinExistence type="predicted"/>
<dbReference type="GO" id="GO:0006269">
    <property type="term" value="P:DNA replication, synthesis of primer"/>
    <property type="evidence" value="ECO:0007669"/>
    <property type="project" value="UniProtKB-KW"/>
</dbReference>
<keyword evidence="9" id="KW-0862">Zinc</keyword>
<dbReference type="EMBL" id="JAPTNE010000041">
    <property type="protein sequence ID" value="MCZ0809677.1"/>
    <property type="molecule type" value="Genomic_DNA"/>
</dbReference>
<keyword evidence="12" id="KW-0804">Transcription</keyword>
<dbReference type="FunFam" id="3.90.580.10:FF:000001">
    <property type="entry name" value="DNA primase"/>
    <property type="match status" value="1"/>
</dbReference>
<dbReference type="AlphaFoldDB" id="A0AAP3DKH5"/>
<protein>
    <submittedName>
        <fullName evidence="14">CHC2 zinc finger domain-containing protein</fullName>
    </submittedName>
</protein>
<dbReference type="InterPro" id="IPR002694">
    <property type="entry name" value="Znf_CHC2"/>
</dbReference>
<keyword evidence="5" id="KW-0548">Nucleotidyltransferase</keyword>
<keyword evidence="10" id="KW-0460">Magnesium</keyword>
<keyword evidence="6" id="KW-0235">DNA replication</keyword>
<evidence type="ECO:0000256" key="1">
    <source>
        <dbReference type="ARBA" id="ARBA00001947"/>
    </source>
</evidence>
<evidence type="ECO:0000256" key="9">
    <source>
        <dbReference type="ARBA" id="ARBA00022833"/>
    </source>
</evidence>
<keyword evidence="11" id="KW-0238">DNA-binding</keyword>
<comment type="caution">
    <text evidence="14">The sequence shown here is derived from an EMBL/GenBank/DDBJ whole genome shotgun (WGS) entry which is preliminary data.</text>
</comment>
<comment type="cofactor">
    <cofactor evidence="1">
        <name>Zn(2+)</name>
        <dbReference type="ChEBI" id="CHEBI:29105"/>
    </cofactor>
</comment>
<evidence type="ECO:0000256" key="12">
    <source>
        <dbReference type="ARBA" id="ARBA00023163"/>
    </source>
</evidence>
<evidence type="ECO:0000313" key="15">
    <source>
        <dbReference type="Proteomes" id="UP001077662"/>
    </source>
</evidence>
<evidence type="ECO:0000256" key="2">
    <source>
        <dbReference type="ARBA" id="ARBA00022478"/>
    </source>
</evidence>
<evidence type="ECO:0000256" key="3">
    <source>
        <dbReference type="ARBA" id="ARBA00022515"/>
    </source>
</evidence>
<organism evidence="14 15">
    <name type="scientific">Brevibacillus laterosporus</name>
    <name type="common">Bacillus laterosporus</name>
    <dbReference type="NCBI Taxonomy" id="1465"/>
    <lineage>
        <taxon>Bacteria</taxon>
        <taxon>Bacillati</taxon>
        <taxon>Bacillota</taxon>
        <taxon>Bacilli</taxon>
        <taxon>Bacillales</taxon>
        <taxon>Paenibacillaceae</taxon>
        <taxon>Brevibacillus</taxon>
    </lineage>
</organism>
<feature type="domain" description="Zinc finger CHC2-type" evidence="13">
    <location>
        <begin position="33"/>
        <end position="87"/>
    </location>
</feature>
<evidence type="ECO:0000256" key="4">
    <source>
        <dbReference type="ARBA" id="ARBA00022679"/>
    </source>
</evidence>